<dbReference type="SUPFAM" id="SSF52172">
    <property type="entry name" value="CheY-like"/>
    <property type="match status" value="1"/>
</dbReference>
<dbReference type="FunFam" id="1.10.10.60:FF:000007">
    <property type="entry name" value="Two-component response regulator"/>
    <property type="match status" value="1"/>
</dbReference>
<evidence type="ECO:0000313" key="8">
    <source>
        <dbReference type="Proteomes" id="UP001632038"/>
    </source>
</evidence>
<dbReference type="AlphaFoldDB" id="A0ABD3E5V4"/>
<dbReference type="SUPFAM" id="SSF46689">
    <property type="entry name" value="Homeodomain-like"/>
    <property type="match status" value="1"/>
</dbReference>
<evidence type="ECO:0000256" key="5">
    <source>
        <dbReference type="ARBA" id="ARBA00023242"/>
    </source>
</evidence>
<evidence type="ECO:0000256" key="4">
    <source>
        <dbReference type="ARBA" id="ARBA00023163"/>
    </source>
</evidence>
<gene>
    <name evidence="7" type="ORF">CASFOL_005919</name>
</gene>
<keyword evidence="2" id="KW-0902">Two-component regulatory system</keyword>
<dbReference type="PANTHER" id="PTHR43874">
    <property type="entry name" value="TWO-COMPONENT RESPONSE REGULATOR"/>
    <property type="match status" value="1"/>
</dbReference>
<dbReference type="Proteomes" id="UP001632038">
    <property type="component" value="Unassembled WGS sequence"/>
</dbReference>
<dbReference type="NCBIfam" id="TIGR01557">
    <property type="entry name" value="myb_SHAQKYF"/>
    <property type="match status" value="1"/>
</dbReference>
<protein>
    <recommendedName>
        <fullName evidence="6">Myb-like domain-containing protein</fullName>
    </recommendedName>
</protein>
<evidence type="ECO:0000313" key="7">
    <source>
        <dbReference type="EMBL" id="KAL3649516.1"/>
    </source>
</evidence>
<evidence type="ECO:0000256" key="3">
    <source>
        <dbReference type="ARBA" id="ARBA00023015"/>
    </source>
</evidence>
<reference evidence="8" key="1">
    <citation type="journal article" date="2024" name="IScience">
        <title>Strigolactones Initiate the Formation of Haustorium-like Structures in Castilleja.</title>
        <authorList>
            <person name="Buerger M."/>
            <person name="Peterson D."/>
            <person name="Chory J."/>
        </authorList>
    </citation>
    <scope>NUCLEOTIDE SEQUENCE [LARGE SCALE GENOMIC DNA]</scope>
</reference>
<comment type="caution">
    <text evidence="7">The sequence shown here is derived from an EMBL/GenBank/DDBJ whole genome shotgun (WGS) entry which is preliminary data.</text>
</comment>
<dbReference type="PANTHER" id="PTHR43874:SF19">
    <property type="entry name" value="RESPONSE REGULATOR 23-RELATED"/>
    <property type="match status" value="1"/>
</dbReference>
<dbReference type="Pfam" id="PF00249">
    <property type="entry name" value="Myb_DNA-binding"/>
    <property type="match status" value="1"/>
</dbReference>
<evidence type="ECO:0000256" key="2">
    <source>
        <dbReference type="ARBA" id="ARBA00023012"/>
    </source>
</evidence>
<sequence>MNINEAHVSVGKCTDTKGICIFVVNDDLTCNNIVSEMLQHCNYQVLHVGSVLDVLNAIWETKDNLDLVLTNAHKLESNADMIIQHIQKKLNLPIILMCADEKKILSKGQPLCFGAYVLEGLSRGDVNNLWQFALKKEKDKILAAYQEQNVQKASINSTSETTACFNQIRKTQDSVKDRRIAKKTRVVWTSEMHQRFLEAIEIIGYEKAVPKKIVEVMGIPGLSRENVASHLQKYRCSAKRTHEIDLFASSERKIYKTNIGNYNYVPQFQLTTDSYGDQTRNTLLKIDKNNSCVDFHNSQFKSGKFVGYRLSNNGNSIKFGNLEASEDDNDISRETQVSVQGDDTNKEKFDQNYIPVQKSEVFTEMAQSFDEFLEEAMLSGTDNKSCYQLDWEEFDDVHFEHGDD</sequence>
<dbReference type="InterPro" id="IPR009057">
    <property type="entry name" value="Homeodomain-like_sf"/>
</dbReference>
<accession>A0ABD3E5V4</accession>
<keyword evidence="5" id="KW-0539">Nucleus</keyword>
<evidence type="ECO:0000256" key="1">
    <source>
        <dbReference type="ARBA" id="ARBA00004123"/>
    </source>
</evidence>
<dbReference type="InterPro" id="IPR006447">
    <property type="entry name" value="Myb_dom_plants"/>
</dbReference>
<dbReference type="InterPro" id="IPR011006">
    <property type="entry name" value="CheY-like_superfamily"/>
</dbReference>
<keyword evidence="8" id="KW-1185">Reference proteome</keyword>
<dbReference type="Gene3D" id="1.10.10.60">
    <property type="entry name" value="Homeodomain-like"/>
    <property type="match status" value="1"/>
</dbReference>
<dbReference type="EMBL" id="JAVIJP010000007">
    <property type="protein sequence ID" value="KAL3649516.1"/>
    <property type="molecule type" value="Genomic_DNA"/>
</dbReference>
<comment type="subcellular location">
    <subcellularLocation>
        <location evidence="1">Nucleus</location>
    </subcellularLocation>
</comment>
<proteinExistence type="predicted"/>
<dbReference type="GO" id="GO:0005634">
    <property type="term" value="C:nucleus"/>
    <property type="evidence" value="ECO:0007669"/>
    <property type="project" value="UniProtKB-SubCell"/>
</dbReference>
<keyword evidence="3" id="KW-0805">Transcription regulation</keyword>
<keyword evidence="4" id="KW-0804">Transcription</keyword>
<dbReference type="InterPro" id="IPR001005">
    <property type="entry name" value="SANT/Myb"/>
</dbReference>
<dbReference type="Gene3D" id="3.40.50.2300">
    <property type="match status" value="1"/>
</dbReference>
<name>A0ABD3E5V4_9LAMI</name>
<organism evidence="7 8">
    <name type="scientific">Castilleja foliolosa</name>
    <dbReference type="NCBI Taxonomy" id="1961234"/>
    <lineage>
        <taxon>Eukaryota</taxon>
        <taxon>Viridiplantae</taxon>
        <taxon>Streptophyta</taxon>
        <taxon>Embryophyta</taxon>
        <taxon>Tracheophyta</taxon>
        <taxon>Spermatophyta</taxon>
        <taxon>Magnoliopsida</taxon>
        <taxon>eudicotyledons</taxon>
        <taxon>Gunneridae</taxon>
        <taxon>Pentapetalae</taxon>
        <taxon>asterids</taxon>
        <taxon>lamiids</taxon>
        <taxon>Lamiales</taxon>
        <taxon>Orobanchaceae</taxon>
        <taxon>Pedicularideae</taxon>
        <taxon>Castillejinae</taxon>
        <taxon>Castilleja</taxon>
    </lineage>
</organism>
<dbReference type="GO" id="GO:0000160">
    <property type="term" value="P:phosphorelay signal transduction system"/>
    <property type="evidence" value="ECO:0007669"/>
    <property type="project" value="UniProtKB-KW"/>
</dbReference>
<dbReference type="InterPro" id="IPR045279">
    <property type="entry name" value="ARR-like"/>
</dbReference>
<evidence type="ECO:0000259" key="6">
    <source>
        <dbReference type="Pfam" id="PF00249"/>
    </source>
</evidence>
<feature type="domain" description="Myb-like" evidence="6">
    <location>
        <begin position="185"/>
        <end position="235"/>
    </location>
</feature>